<evidence type="ECO:0000313" key="1">
    <source>
        <dbReference type="EMBL" id="MBA5725963.1"/>
    </source>
</evidence>
<dbReference type="SUPFAM" id="SSF53850">
    <property type="entry name" value="Periplasmic binding protein-like II"/>
    <property type="match status" value="1"/>
</dbReference>
<dbReference type="Gene3D" id="3.40.190.10">
    <property type="entry name" value="Periplasmic binding protein-like II"/>
    <property type="match status" value="2"/>
</dbReference>
<proteinExistence type="predicted"/>
<dbReference type="RefSeq" id="WP_182082037.1">
    <property type="nucleotide sequence ID" value="NZ_NWUS01000002.1"/>
</dbReference>
<accession>A0ABR5ZNZ7</accession>
<dbReference type="Pfam" id="PF13416">
    <property type="entry name" value="SBP_bac_8"/>
    <property type="match status" value="1"/>
</dbReference>
<protein>
    <recommendedName>
        <fullName evidence="3">Extracellular solute-binding protein</fullName>
    </recommendedName>
</protein>
<dbReference type="EMBL" id="NWUS01000002">
    <property type="protein sequence ID" value="MBA5725963.1"/>
    <property type="molecule type" value="Genomic_DNA"/>
</dbReference>
<dbReference type="Proteomes" id="UP001516390">
    <property type="component" value="Unassembled WGS sequence"/>
</dbReference>
<gene>
    <name evidence="1" type="ORF">CPA57_06700</name>
</gene>
<name>A0ABR5ZNZ7_9PROT</name>
<organism evidence="1 2">
    <name type="scientific">Bombella favorum</name>
    <dbReference type="NCBI Taxonomy" id="2039164"/>
    <lineage>
        <taxon>Bacteria</taxon>
        <taxon>Pseudomonadati</taxon>
        <taxon>Pseudomonadota</taxon>
        <taxon>Alphaproteobacteria</taxon>
        <taxon>Acetobacterales</taxon>
        <taxon>Acetobacteraceae</taxon>
        <taxon>Bombella</taxon>
    </lineage>
</organism>
<reference evidence="1 2" key="1">
    <citation type="submission" date="2017-09" db="EMBL/GenBank/DDBJ databases">
        <authorList>
            <person name="Jakob F."/>
        </authorList>
    </citation>
    <scope>NUCLEOTIDE SEQUENCE [LARGE SCALE GENOMIC DNA]</scope>
    <source>
        <strain evidence="1 2">TMW 2.1880</strain>
    </source>
</reference>
<sequence>MAGAASLLAPTATANTQTDSLPQGKTYYWAIPEQKLVGPVLRSSSSLELKFLGREDRGLDEIEQQSLAYPQTIQAIMLDSTESAIACARSWLQPLHTLDRCGQPAGFFRNILFRDTSRVTSPPHWTTLWDVARYPGQRTFFRGPRMTLEIALLADNVPPSKIYAELSTNAGIDRAFHKLNQLRPYIVWWHSPTDAQRILQRQTVLMGVIPGAIILSPQTKDTLTRPYQPDMNHILYSPAVWGIPATLPPEKTDETRAILLRNPPHLPYLPDTLPAESLEISDNFWATHALLLSERFNAWLTRSTPPCHSSSMPSMMETPQR</sequence>
<comment type="caution">
    <text evidence="1">The sequence shown here is derived from an EMBL/GenBank/DDBJ whole genome shotgun (WGS) entry which is preliminary data.</text>
</comment>
<evidence type="ECO:0000313" key="2">
    <source>
        <dbReference type="Proteomes" id="UP001516390"/>
    </source>
</evidence>
<dbReference type="InterPro" id="IPR006059">
    <property type="entry name" value="SBP"/>
</dbReference>
<evidence type="ECO:0008006" key="3">
    <source>
        <dbReference type="Google" id="ProtNLM"/>
    </source>
</evidence>
<keyword evidence="2" id="KW-1185">Reference proteome</keyword>